<dbReference type="Proteomes" id="UP000634136">
    <property type="component" value="Unassembled WGS sequence"/>
</dbReference>
<evidence type="ECO:0000313" key="1">
    <source>
        <dbReference type="EMBL" id="KAF7838491.1"/>
    </source>
</evidence>
<dbReference type="EMBL" id="JAAIUW010000003">
    <property type="protein sequence ID" value="KAF7838491.1"/>
    <property type="molecule type" value="Genomic_DNA"/>
</dbReference>
<name>A0A834X5A9_9FABA</name>
<gene>
    <name evidence="1" type="ORF">G2W53_006973</name>
</gene>
<sequence>MRLRKPTDGSEPICAETPYPLPTHARSLTHTHTHPYAKLFNGLSICARWRTLAPSINSNLEKWKLTVVSGSDGENRITDGIDGNLTDGIG</sequence>
<protein>
    <submittedName>
        <fullName evidence="1">Uncharacterized protein</fullName>
    </submittedName>
</protein>
<dbReference type="AlphaFoldDB" id="A0A834X5A9"/>
<keyword evidence="2" id="KW-1185">Reference proteome</keyword>
<proteinExistence type="predicted"/>
<organism evidence="1 2">
    <name type="scientific">Senna tora</name>
    <dbReference type="NCBI Taxonomy" id="362788"/>
    <lineage>
        <taxon>Eukaryota</taxon>
        <taxon>Viridiplantae</taxon>
        <taxon>Streptophyta</taxon>
        <taxon>Embryophyta</taxon>
        <taxon>Tracheophyta</taxon>
        <taxon>Spermatophyta</taxon>
        <taxon>Magnoliopsida</taxon>
        <taxon>eudicotyledons</taxon>
        <taxon>Gunneridae</taxon>
        <taxon>Pentapetalae</taxon>
        <taxon>rosids</taxon>
        <taxon>fabids</taxon>
        <taxon>Fabales</taxon>
        <taxon>Fabaceae</taxon>
        <taxon>Caesalpinioideae</taxon>
        <taxon>Cassia clade</taxon>
        <taxon>Senna</taxon>
    </lineage>
</organism>
<comment type="caution">
    <text evidence="1">The sequence shown here is derived from an EMBL/GenBank/DDBJ whole genome shotgun (WGS) entry which is preliminary data.</text>
</comment>
<accession>A0A834X5A9</accession>
<reference evidence="1" key="1">
    <citation type="submission" date="2020-09" db="EMBL/GenBank/DDBJ databases">
        <title>Genome-Enabled Discovery of Anthraquinone Biosynthesis in Senna tora.</title>
        <authorList>
            <person name="Kang S.-H."/>
            <person name="Pandey R.P."/>
            <person name="Lee C.-M."/>
            <person name="Sim J.-S."/>
            <person name="Jeong J.-T."/>
            <person name="Choi B.-S."/>
            <person name="Jung M."/>
            <person name="Ginzburg D."/>
            <person name="Zhao K."/>
            <person name="Won S.Y."/>
            <person name="Oh T.-J."/>
            <person name="Yu Y."/>
            <person name="Kim N.-H."/>
            <person name="Lee O.R."/>
            <person name="Lee T.-H."/>
            <person name="Bashyal P."/>
            <person name="Kim T.-S."/>
            <person name="Lee W.-H."/>
            <person name="Kawkins C."/>
            <person name="Kim C.-K."/>
            <person name="Kim J.S."/>
            <person name="Ahn B.O."/>
            <person name="Rhee S.Y."/>
            <person name="Sohng J.K."/>
        </authorList>
    </citation>
    <scope>NUCLEOTIDE SEQUENCE</scope>
    <source>
        <tissue evidence="1">Leaf</tissue>
    </source>
</reference>
<evidence type="ECO:0000313" key="2">
    <source>
        <dbReference type="Proteomes" id="UP000634136"/>
    </source>
</evidence>